<evidence type="ECO:0000313" key="3">
    <source>
        <dbReference type="EMBL" id="MBW0531879.1"/>
    </source>
</evidence>
<evidence type="ECO:0000259" key="2">
    <source>
        <dbReference type="PROSITE" id="PS50003"/>
    </source>
</evidence>
<dbReference type="InterPro" id="IPR011993">
    <property type="entry name" value="PH-like_dom_sf"/>
</dbReference>
<evidence type="ECO:0000256" key="1">
    <source>
        <dbReference type="SAM" id="MobiDB-lite"/>
    </source>
</evidence>
<dbReference type="EMBL" id="AVOT02037214">
    <property type="protein sequence ID" value="MBW0531879.1"/>
    <property type="molecule type" value="Genomic_DNA"/>
</dbReference>
<dbReference type="PANTHER" id="PTHR14336">
    <property type="entry name" value="TANDEM PH DOMAIN CONTAINING PROTEIN"/>
    <property type="match status" value="1"/>
</dbReference>
<proteinExistence type="predicted"/>
<reference evidence="3" key="1">
    <citation type="submission" date="2021-03" db="EMBL/GenBank/DDBJ databases">
        <title>Draft genome sequence of rust myrtle Austropuccinia psidii MF-1, a brazilian biotype.</title>
        <authorList>
            <person name="Quecine M.C."/>
            <person name="Pachon D.M.R."/>
            <person name="Bonatelli M.L."/>
            <person name="Correr F.H."/>
            <person name="Franceschini L.M."/>
            <person name="Leite T.F."/>
            <person name="Margarido G.R.A."/>
            <person name="Almeida C.A."/>
            <person name="Ferrarezi J.A."/>
            <person name="Labate C.A."/>
        </authorList>
    </citation>
    <scope>NUCLEOTIDE SEQUENCE</scope>
    <source>
        <strain evidence="3">MF-1</strain>
    </source>
</reference>
<dbReference type="InterPro" id="IPR001849">
    <property type="entry name" value="PH_domain"/>
</dbReference>
<keyword evidence="4" id="KW-1185">Reference proteome</keyword>
<dbReference type="Gene3D" id="2.30.29.30">
    <property type="entry name" value="Pleckstrin-homology domain (PH domain)/Phosphotyrosine-binding domain (PTB)"/>
    <property type="match status" value="2"/>
</dbReference>
<feature type="region of interest" description="Disordered" evidence="1">
    <location>
        <begin position="446"/>
        <end position="475"/>
    </location>
</feature>
<evidence type="ECO:0000313" key="4">
    <source>
        <dbReference type="Proteomes" id="UP000765509"/>
    </source>
</evidence>
<dbReference type="SUPFAM" id="SSF50729">
    <property type="entry name" value="PH domain-like"/>
    <property type="match status" value="2"/>
</dbReference>
<dbReference type="Pfam" id="PF00169">
    <property type="entry name" value="PH"/>
    <property type="match status" value="1"/>
</dbReference>
<name>A0A9Q3IAN1_9BASI</name>
<dbReference type="PROSITE" id="PS50003">
    <property type="entry name" value="PH_DOMAIN"/>
    <property type="match status" value="2"/>
</dbReference>
<comment type="caution">
    <text evidence="3">The sequence shown here is derived from an EMBL/GenBank/DDBJ whole genome shotgun (WGS) entry which is preliminary data.</text>
</comment>
<protein>
    <recommendedName>
        <fullName evidence="2">PH domain-containing protein</fullName>
    </recommendedName>
</protein>
<feature type="domain" description="PH" evidence="2">
    <location>
        <begin position="287"/>
        <end position="436"/>
    </location>
</feature>
<dbReference type="InterPro" id="IPR051707">
    <property type="entry name" value="PI-Interact_SigTrans_Reg"/>
</dbReference>
<dbReference type="PANTHER" id="PTHR14336:SF8">
    <property type="entry name" value="PROTEIN OPY1"/>
    <property type="match status" value="1"/>
</dbReference>
<feature type="domain" description="PH" evidence="2">
    <location>
        <begin position="1"/>
        <end position="59"/>
    </location>
</feature>
<dbReference type="SMART" id="SM00233">
    <property type="entry name" value="PH"/>
    <property type="match status" value="1"/>
</dbReference>
<dbReference type="Proteomes" id="UP000765509">
    <property type="component" value="Unassembled WGS sequence"/>
</dbReference>
<feature type="region of interest" description="Disordered" evidence="1">
    <location>
        <begin position="178"/>
        <end position="198"/>
    </location>
</feature>
<sequence>EYQLLRMIPLTEIHTCAEVQVKQHDNTFGIVTPTRTFYARAHSRIERDQWTKKVTDAKLQLKSLERSQLQILNELEPNLIDPLSQIQTSTHLQSINNHQIKLNHHHPTNLSPSSPQFPNSISINHQNITPIITTSINPSNSFVPSPSSSAISWVEEHQNDHHLGTITQASLKRAISSSKKKVKPIPIPSPNPSTSFSYHQSNKIISNETSPRARVDPSQQSFQLLTSSSEEEEVDDEVGLQHLTRRETCGTFTHDPSKIQPQAIQENLDSSRQTNVERKVSLPDACKPIIQGYLMKQGKRKTWRKRYFLLTSQKLVSSRSHMDITGRNSHIIPIARLLDAIEYEPSESLSVSTSILSSSVGATGGVGTSVASPSGTVAMGTATVVHSNNSTSNHGNLKVHEEHCFKIITSERTYLLSAPTEEEEIKWISAVKCLLTHYRANLPKPIGGGILDQRPGDKSPKQIMGQLNNELTKKT</sequence>
<feature type="non-terminal residue" evidence="3">
    <location>
        <position position="1"/>
    </location>
</feature>
<accession>A0A9Q3IAN1</accession>
<dbReference type="OrthoDB" id="2157866at2759"/>
<dbReference type="AlphaFoldDB" id="A0A9Q3IAN1"/>
<gene>
    <name evidence="3" type="ORF">O181_071594</name>
</gene>
<feature type="compositionally biased region" description="Polar residues" evidence="1">
    <location>
        <begin position="465"/>
        <end position="475"/>
    </location>
</feature>
<organism evidence="3 4">
    <name type="scientific">Austropuccinia psidii MF-1</name>
    <dbReference type="NCBI Taxonomy" id="1389203"/>
    <lineage>
        <taxon>Eukaryota</taxon>
        <taxon>Fungi</taxon>
        <taxon>Dikarya</taxon>
        <taxon>Basidiomycota</taxon>
        <taxon>Pucciniomycotina</taxon>
        <taxon>Pucciniomycetes</taxon>
        <taxon>Pucciniales</taxon>
        <taxon>Sphaerophragmiaceae</taxon>
        <taxon>Austropuccinia</taxon>
    </lineage>
</organism>